<dbReference type="OrthoDB" id="3482613at2759"/>
<accession>A0A2J6Q1V4</accession>
<gene>
    <name evidence="2" type="ORF">NA56DRAFT_176080</name>
</gene>
<feature type="domain" description="2EXR" evidence="1">
    <location>
        <begin position="52"/>
        <end position="134"/>
    </location>
</feature>
<dbReference type="EMBL" id="KZ613485">
    <property type="protein sequence ID" value="PMD20259.1"/>
    <property type="molecule type" value="Genomic_DNA"/>
</dbReference>
<sequence length="268" mass="30621">MANQDPDPKNSALNPLAAPFELNSGRDVEVNEAKPTQQLDANFVESKPLTEFHPFKRLPSELRLKIWKLHMPGARIIQLRHSKRIYHAVSPNPAPTLLHVCHESREEALKHYTLLFNSHYVSPRIFINLEVDTLVFSEKRGGEFPEVLIHKKPVYWDYFKHMTKNMNPSLLTTLRRIGISDQIYCGNINWDHERGDVFNLTKFTNLDMAAIVFDAGKKMVGPVKLVQLTWGECPILSPDVVSLITMVMKFSTVVTFATAPSSRRLLFS</sequence>
<name>A0A2J6Q1V4_9HELO</name>
<proteinExistence type="predicted"/>
<organism evidence="2 3">
    <name type="scientific">Hyaloscypha hepaticicola</name>
    <dbReference type="NCBI Taxonomy" id="2082293"/>
    <lineage>
        <taxon>Eukaryota</taxon>
        <taxon>Fungi</taxon>
        <taxon>Dikarya</taxon>
        <taxon>Ascomycota</taxon>
        <taxon>Pezizomycotina</taxon>
        <taxon>Leotiomycetes</taxon>
        <taxon>Helotiales</taxon>
        <taxon>Hyaloscyphaceae</taxon>
        <taxon>Hyaloscypha</taxon>
    </lineage>
</organism>
<dbReference type="PANTHER" id="PTHR35910:SF6">
    <property type="entry name" value="2EXR DOMAIN-CONTAINING PROTEIN"/>
    <property type="match status" value="1"/>
</dbReference>
<dbReference type="AlphaFoldDB" id="A0A2J6Q1V4"/>
<evidence type="ECO:0000313" key="3">
    <source>
        <dbReference type="Proteomes" id="UP000235672"/>
    </source>
</evidence>
<keyword evidence="3" id="KW-1185">Reference proteome</keyword>
<dbReference type="Proteomes" id="UP000235672">
    <property type="component" value="Unassembled WGS sequence"/>
</dbReference>
<dbReference type="PANTHER" id="PTHR35910">
    <property type="entry name" value="2EXR DOMAIN-CONTAINING PROTEIN"/>
    <property type="match status" value="1"/>
</dbReference>
<evidence type="ECO:0000259" key="1">
    <source>
        <dbReference type="Pfam" id="PF20150"/>
    </source>
</evidence>
<protein>
    <recommendedName>
        <fullName evidence="1">2EXR domain-containing protein</fullName>
    </recommendedName>
</protein>
<dbReference type="Pfam" id="PF20150">
    <property type="entry name" value="2EXR"/>
    <property type="match status" value="1"/>
</dbReference>
<reference evidence="2 3" key="1">
    <citation type="submission" date="2016-05" db="EMBL/GenBank/DDBJ databases">
        <title>A degradative enzymes factory behind the ericoid mycorrhizal symbiosis.</title>
        <authorList>
            <consortium name="DOE Joint Genome Institute"/>
            <person name="Martino E."/>
            <person name="Morin E."/>
            <person name="Grelet G."/>
            <person name="Kuo A."/>
            <person name="Kohler A."/>
            <person name="Daghino S."/>
            <person name="Barry K."/>
            <person name="Choi C."/>
            <person name="Cichocki N."/>
            <person name="Clum A."/>
            <person name="Copeland A."/>
            <person name="Hainaut M."/>
            <person name="Haridas S."/>
            <person name="Labutti K."/>
            <person name="Lindquist E."/>
            <person name="Lipzen A."/>
            <person name="Khouja H.-R."/>
            <person name="Murat C."/>
            <person name="Ohm R."/>
            <person name="Olson A."/>
            <person name="Spatafora J."/>
            <person name="Veneault-Fourrey C."/>
            <person name="Henrissat B."/>
            <person name="Grigoriev I."/>
            <person name="Martin F."/>
            <person name="Perotto S."/>
        </authorList>
    </citation>
    <scope>NUCLEOTIDE SEQUENCE [LARGE SCALE GENOMIC DNA]</scope>
    <source>
        <strain evidence="2 3">UAMH 7357</strain>
    </source>
</reference>
<dbReference type="InterPro" id="IPR045518">
    <property type="entry name" value="2EXR"/>
</dbReference>
<evidence type="ECO:0000313" key="2">
    <source>
        <dbReference type="EMBL" id="PMD20259.1"/>
    </source>
</evidence>